<feature type="region of interest" description="Disordered" evidence="1">
    <location>
        <begin position="69"/>
        <end position="133"/>
    </location>
</feature>
<reference evidence="2" key="2">
    <citation type="submission" date="2016-05" db="EMBL/GenBank/DDBJ databases">
        <title>Comparative analysis highlights variable genome content of wheat rusts and divergence of the mating loci.</title>
        <authorList>
            <person name="Cuomo C.A."/>
            <person name="Bakkeren G."/>
            <person name="Szabo L."/>
            <person name="Khalil H."/>
            <person name="Joly D."/>
            <person name="Goldberg J."/>
            <person name="Young S."/>
            <person name="Zeng Q."/>
            <person name="Fellers J."/>
        </authorList>
    </citation>
    <scope>NUCLEOTIDE SEQUENCE [LARGE SCALE GENOMIC DNA]</scope>
    <source>
        <strain evidence="2">1-1 BBBD Race 1</strain>
    </source>
</reference>
<dbReference type="AlphaFoldDB" id="A0A180H2L4"/>
<evidence type="ECO:0000313" key="3">
    <source>
        <dbReference type="EnsemblFungi" id="PTTG_25322-t43_1-p1"/>
    </source>
</evidence>
<reference evidence="3" key="4">
    <citation type="submission" date="2025-05" db="UniProtKB">
        <authorList>
            <consortium name="EnsemblFungi"/>
        </authorList>
    </citation>
    <scope>IDENTIFICATION</scope>
    <source>
        <strain evidence="3">isolate 1-1 / race 1 (BBBD)</strain>
    </source>
</reference>
<organism evidence="2">
    <name type="scientific">Puccinia triticina (isolate 1-1 / race 1 (BBBD))</name>
    <name type="common">Brown leaf rust fungus</name>
    <dbReference type="NCBI Taxonomy" id="630390"/>
    <lineage>
        <taxon>Eukaryota</taxon>
        <taxon>Fungi</taxon>
        <taxon>Dikarya</taxon>
        <taxon>Basidiomycota</taxon>
        <taxon>Pucciniomycotina</taxon>
        <taxon>Pucciniomycetes</taxon>
        <taxon>Pucciniales</taxon>
        <taxon>Pucciniaceae</taxon>
        <taxon>Puccinia</taxon>
    </lineage>
</organism>
<accession>A0A180H2L4</accession>
<reference evidence="3 4" key="3">
    <citation type="journal article" date="2017" name="G3 (Bethesda)">
        <title>Comparative analysis highlights variable genome content of wheat rusts and divergence of the mating loci.</title>
        <authorList>
            <person name="Cuomo C.A."/>
            <person name="Bakkeren G."/>
            <person name="Khalil H.B."/>
            <person name="Panwar V."/>
            <person name="Joly D."/>
            <person name="Linning R."/>
            <person name="Sakthikumar S."/>
            <person name="Song X."/>
            <person name="Adiconis X."/>
            <person name="Fan L."/>
            <person name="Goldberg J.M."/>
            <person name="Levin J.Z."/>
            <person name="Young S."/>
            <person name="Zeng Q."/>
            <person name="Anikster Y."/>
            <person name="Bruce M."/>
            <person name="Wang M."/>
            <person name="Yin C."/>
            <person name="McCallum B."/>
            <person name="Szabo L.J."/>
            <person name="Hulbert S."/>
            <person name="Chen X."/>
            <person name="Fellers J.P."/>
        </authorList>
    </citation>
    <scope>NUCLEOTIDE SEQUENCE</scope>
    <source>
        <strain evidence="3">isolate 1-1 / race 1 (BBBD)</strain>
        <strain evidence="4">Isolate 1-1 / race 1 (BBBD)</strain>
    </source>
</reference>
<gene>
    <name evidence="2" type="ORF">PTTG_25322</name>
</gene>
<evidence type="ECO:0000256" key="1">
    <source>
        <dbReference type="SAM" id="MobiDB-lite"/>
    </source>
</evidence>
<name>A0A180H2L4_PUCT1</name>
<proteinExistence type="predicted"/>
<dbReference type="VEuPathDB" id="FungiDB:PTTG_25322"/>
<feature type="compositionally biased region" description="Basic and acidic residues" evidence="1">
    <location>
        <begin position="118"/>
        <end position="127"/>
    </location>
</feature>
<keyword evidence="4" id="KW-1185">Reference proteome</keyword>
<sequence length="133" mass="14679">MNNSPAQVIAMRRGNPVGFPGNSHDHPYIIDGPQINNRSSNSFPGNSHDHPYIIGQTHVYCIDATYPGSPRSHVLEGNNPARKAVKKENREDEKPFSSDGGFVVFHRLSSQTPPRNLPELDKNHKAPESSTKA</sequence>
<dbReference type="Proteomes" id="UP000005240">
    <property type="component" value="Unassembled WGS sequence"/>
</dbReference>
<evidence type="ECO:0000313" key="4">
    <source>
        <dbReference type="Proteomes" id="UP000005240"/>
    </source>
</evidence>
<feature type="compositionally biased region" description="Basic and acidic residues" evidence="1">
    <location>
        <begin position="86"/>
        <end position="96"/>
    </location>
</feature>
<protein>
    <submittedName>
        <fullName evidence="2 3">Uncharacterized protein</fullName>
    </submittedName>
</protein>
<evidence type="ECO:0000313" key="2">
    <source>
        <dbReference type="EMBL" id="OAV99245.1"/>
    </source>
</evidence>
<dbReference type="EnsemblFungi" id="PTTG_25322-t43_1">
    <property type="protein sequence ID" value="PTTG_25322-t43_1-p1"/>
    <property type="gene ID" value="PTTG_25322"/>
</dbReference>
<reference evidence="2" key="1">
    <citation type="submission" date="2009-11" db="EMBL/GenBank/DDBJ databases">
        <authorList>
            <consortium name="The Broad Institute Genome Sequencing Platform"/>
            <person name="Ward D."/>
            <person name="Feldgarden M."/>
            <person name="Earl A."/>
            <person name="Young S.K."/>
            <person name="Zeng Q."/>
            <person name="Koehrsen M."/>
            <person name="Alvarado L."/>
            <person name="Berlin A."/>
            <person name="Bochicchio J."/>
            <person name="Borenstein D."/>
            <person name="Chapman S.B."/>
            <person name="Chen Z."/>
            <person name="Engels R."/>
            <person name="Freedman E."/>
            <person name="Gellesch M."/>
            <person name="Goldberg J."/>
            <person name="Griggs A."/>
            <person name="Gujja S."/>
            <person name="Heilman E."/>
            <person name="Heiman D."/>
            <person name="Hepburn T."/>
            <person name="Howarth C."/>
            <person name="Jen D."/>
            <person name="Larson L."/>
            <person name="Lewis B."/>
            <person name="Mehta T."/>
            <person name="Park D."/>
            <person name="Pearson M."/>
            <person name="Roberts A."/>
            <person name="Saif S."/>
            <person name="Shea T."/>
            <person name="Shenoy N."/>
            <person name="Sisk P."/>
            <person name="Stolte C."/>
            <person name="Sykes S."/>
            <person name="Thomson T."/>
            <person name="Walk T."/>
            <person name="White J."/>
            <person name="Yandava C."/>
            <person name="Izard J."/>
            <person name="Baranova O.V."/>
            <person name="Blanton J.M."/>
            <person name="Tanner A.C."/>
            <person name="Dewhirst F.E."/>
            <person name="Haas B."/>
            <person name="Nusbaum C."/>
            <person name="Birren B."/>
        </authorList>
    </citation>
    <scope>NUCLEOTIDE SEQUENCE [LARGE SCALE GENOMIC DNA]</scope>
    <source>
        <strain evidence="2">1-1 BBBD Race 1</strain>
    </source>
</reference>
<dbReference type="EMBL" id="ADAS02000003">
    <property type="protein sequence ID" value="OAV99245.1"/>
    <property type="molecule type" value="Genomic_DNA"/>
</dbReference>